<keyword evidence="13" id="KW-1185">Reference proteome</keyword>
<organism evidence="12 13">
    <name type="scientific">Penicillium olsonii</name>
    <dbReference type="NCBI Taxonomy" id="99116"/>
    <lineage>
        <taxon>Eukaryota</taxon>
        <taxon>Fungi</taxon>
        <taxon>Dikarya</taxon>
        <taxon>Ascomycota</taxon>
        <taxon>Pezizomycotina</taxon>
        <taxon>Eurotiomycetes</taxon>
        <taxon>Eurotiomycetidae</taxon>
        <taxon>Eurotiales</taxon>
        <taxon>Aspergillaceae</taxon>
        <taxon>Penicillium</taxon>
    </lineage>
</organism>
<evidence type="ECO:0000256" key="8">
    <source>
        <dbReference type="ARBA" id="ARBA00023239"/>
    </source>
</evidence>
<accession>A0A9W4N348</accession>
<comment type="pathway">
    <text evidence="2">Amino-acid biosynthesis; L-tryptophan biosynthesis; L-tryptophan from chorismate: step 5/5.</text>
</comment>
<evidence type="ECO:0000256" key="6">
    <source>
        <dbReference type="ARBA" id="ARBA00022898"/>
    </source>
</evidence>
<keyword evidence="8" id="KW-0456">Lyase</keyword>
<keyword evidence="7" id="KW-0057">Aromatic amino acid biosynthesis</keyword>
<dbReference type="OrthoDB" id="4296777at2759"/>
<evidence type="ECO:0000256" key="4">
    <source>
        <dbReference type="ARBA" id="ARBA00022605"/>
    </source>
</evidence>
<feature type="region of interest" description="Disordered" evidence="10">
    <location>
        <begin position="62"/>
        <end position="100"/>
    </location>
</feature>
<evidence type="ECO:0000256" key="5">
    <source>
        <dbReference type="ARBA" id="ARBA00022822"/>
    </source>
</evidence>
<dbReference type="SUPFAM" id="SSF53686">
    <property type="entry name" value="Tryptophan synthase beta subunit-like PLP-dependent enzymes"/>
    <property type="match status" value="1"/>
</dbReference>
<gene>
    <name evidence="12" type="ORF">POLS_LOCUS8459</name>
</gene>
<evidence type="ECO:0000259" key="11">
    <source>
        <dbReference type="Pfam" id="PF00291"/>
    </source>
</evidence>
<dbReference type="InterPro" id="IPR023026">
    <property type="entry name" value="Trp_synth_beta/beta-like"/>
</dbReference>
<evidence type="ECO:0000313" key="13">
    <source>
        <dbReference type="Proteomes" id="UP001153618"/>
    </source>
</evidence>
<reference evidence="12" key="1">
    <citation type="submission" date="2021-07" db="EMBL/GenBank/DDBJ databases">
        <authorList>
            <person name="Branca A.L. A."/>
        </authorList>
    </citation>
    <scope>NUCLEOTIDE SEQUENCE</scope>
</reference>
<dbReference type="PANTHER" id="PTHR48077:SF2">
    <property type="entry name" value="TRYPTOPHAN SYNTHASE"/>
    <property type="match status" value="1"/>
</dbReference>
<dbReference type="EMBL" id="CAJVOS010000062">
    <property type="protein sequence ID" value="CAG8237022.1"/>
    <property type="molecule type" value="Genomic_DNA"/>
</dbReference>
<dbReference type="InterPro" id="IPR036052">
    <property type="entry name" value="TrpB-like_PALP_sf"/>
</dbReference>
<feature type="domain" description="Tryptophan synthase beta chain-like PALP" evidence="11">
    <location>
        <begin position="189"/>
        <end position="505"/>
    </location>
</feature>
<keyword evidence="4" id="KW-0028">Amino-acid biosynthesis</keyword>
<keyword evidence="5" id="KW-0822">Tryptophan biosynthesis</keyword>
<dbReference type="GO" id="GO:0004834">
    <property type="term" value="F:tryptophan synthase activity"/>
    <property type="evidence" value="ECO:0007669"/>
    <property type="project" value="UniProtKB-EC"/>
</dbReference>
<dbReference type="AlphaFoldDB" id="A0A9W4N348"/>
<dbReference type="InterPro" id="IPR001926">
    <property type="entry name" value="TrpB-like_PALP"/>
</dbReference>
<keyword evidence="6" id="KW-0663">Pyridoxal phosphate</keyword>
<evidence type="ECO:0000256" key="3">
    <source>
        <dbReference type="ARBA" id="ARBA00012043"/>
    </source>
</evidence>
<name>A0A9W4N348_PENOL</name>
<dbReference type="Pfam" id="PF00291">
    <property type="entry name" value="PALP"/>
    <property type="match status" value="1"/>
</dbReference>
<evidence type="ECO:0000256" key="2">
    <source>
        <dbReference type="ARBA" id="ARBA00004733"/>
    </source>
</evidence>
<comment type="catalytic activity">
    <reaction evidence="9">
        <text>(1S,2R)-1-C-(indol-3-yl)glycerol 3-phosphate + L-serine = D-glyceraldehyde 3-phosphate + L-tryptophan + H2O</text>
        <dbReference type="Rhea" id="RHEA:10532"/>
        <dbReference type="ChEBI" id="CHEBI:15377"/>
        <dbReference type="ChEBI" id="CHEBI:33384"/>
        <dbReference type="ChEBI" id="CHEBI:57912"/>
        <dbReference type="ChEBI" id="CHEBI:58866"/>
        <dbReference type="ChEBI" id="CHEBI:59776"/>
        <dbReference type="EC" id="4.2.1.20"/>
    </reaction>
</comment>
<protein>
    <recommendedName>
        <fullName evidence="3">tryptophan synthase</fullName>
        <ecNumber evidence="3">4.2.1.20</ecNumber>
    </recommendedName>
</protein>
<dbReference type="GO" id="GO:0005737">
    <property type="term" value="C:cytoplasm"/>
    <property type="evidence" value="ECO:0007669"/>
    <property type="project" value="TreeGrafter"/>
</dbReference>
<evidence type="ECO:0000256" key="7">
    <source>
        <dbReference type="ARBA" id="ARBA00023141"/>
    </source>
</evidence>
<comment type="caution">
    <text evidence="12">The sequence shown here is derived from an EMBL/GenBank/DDBJ whole genome shotgun (WGS) entry which is preliminary data.</text>
</comment>
<dbReference type="Proteomes" id="UP001153618">
    <property type="component" value="Unassembled WGS sequence"/>
</dbReference>
<evidence type="ECO:0000256" key="9">
    <source>
        <dbReference type="ARBA" id="ARBA00049047"/>
    </source>
</evidence>
<proteinExistence type="predicted"/>
<evidence type="ECO:0000313" key="12">
    <source>
        <dbReference type="EMBL" id="CAG8237022.1"/>
    </source>
</evidence>
<evidence type="ECO:0000256" key="1">
    <source>
        <dbReference type="ARBA" id="ARBA00001933"/>
    </source>
</evidence>
<evidence type="ECO:0000256" key="10">
    <source>
        <dbReference type="SAM" id="MobiDB-lite"/>
    </source>
</evidence>
<dbReference type="PANTHER" id="PTHR48077">
    <property type="entry name" value="TRYPTOPHAN SYNTHASE-RELATED"/>
    <property type="match status" value="1"/>
</dbReference>
<dbReference type="Gene3D" id="3.40.50.1100">
    <property type="match status" value="2"/>
</dbReference>
<sequence length="516" mass="55275">MKPIMSYALHWMRYKTCLSSSENRVCGDQSPHIPARKVIIRPAPRNDSAPIPGNLSISSRVKRGCSFPRKGPSSPVKSYQSKRADSKIASEGENDTEPATFSVTTQNNSLLSGTATKSAQQVTGTPYIPILQVDGGLRVTQLTFDGYGTFGGQFAPESIMGFLSEVTFCFKATVSDPGFWSEYARFRPAPTSLHVASNLTSLAKGATIWLKREDQNDYGSHKARNITGQLLLAKRMGRQEVVTDCASAKHGSFTAAMCARLGLRCVIVMGTDDAKAQCNDVAEIKALRAKVLITCTPSGMGSLRAAITEALRYAVCHHESAYYLMGSPVGPSPLPTITRTFQSILGEEVMHEMHAQGIHPDALVVAIGGGSGAVGLFRPFLQDVSVRLVGVEAAQAAPLATGELGVLHGARTLMLQSPEGQITDSHSISPDMNLSTVGPEVAYWKDSERVEVSTATDEDAIHGFEVLRDQEGILSGLDSSHAVRKTLDLANSLGPGKNVVLMVTGRDKIAMRGTIL</sequence>
<dbReference type="EC" id="4.2.1.20" evidence="3"/>
<comment type="cofactor">
    <cofactor evidence="1">
        <name>pyridoxal 5'-phosphate</name>
        <dbReference type="ChEBI" id="CHEBI:597326"/>
    </cofactor>
</comment>